<evidence type="ECO:0000313" key="5">
    <source>
        <dbReference type="Proteomes" id="UP000248975"/>
    </source>
</evidence>
<feature type="region of interest" description="Disordered" evidence="1">
    <location>
        <begin position="412"/>
        <end position="433"/>
    </location>
</feature>
<dbReference type="Proteomes" id="UP000248975">
    <property type="component" value="Unassembled WGS sequence"/>
</dbReference>
<keyword evidence="3" id="KW-0732">Signal</keyword>
<evidence type="ECO:0000256" key="1">
    <source>
        <dbReference type="SAM" id="MobiDB-lite"/>
    </source>
</evidence>
<reference evidence="4 5" key="1">
    <citation type="submission" date="2017-08" db="EMBL/GenBank/DDBJ databases">
        <title>Infants hospitalized years apart are colonized by the same room-sourced microbial strains.</title>
        <authorList>
            <person name="Brooks B."/>
            <person name="Olm M.R."/>
            <person name="Firek B.A."/>
            <person name="Baker R."/>
            <person name="Thomas B.C."/>
            <person name="Morowitz M.J."/>
            <person name="Banfield J.F."/>
        </authorList>
    </citation>
    <scope>NUCLEOTIDE SEQUENCE [LARGE SCALE GENOMIC DNA]</scope>
    <source>
        <strain evidence="4">S2_003_000_R2_11</strain>
    </source>
</reference>
<dbReference type="PANTHER" id="PTHR40940">
    <property type="entry name" value="PROTEIN BATD-RELATED"/>
    <property type="match status" value="1"/>
</dbReference>
<comment type="caution">
    <text evidence="4">The sequence shown here is derived from an EMBL/GenBank/DDBJ whole genome shotgun (WGS) entry which is preliminary data.</text>
</comment>
<gene>
    <name evidence="4" type="ORF">DI533_06990</name>
</gene>
<keyword evidence="2" id="KW-0472">Membrane</keyword>
<evidence type="ECO:0008006" key="6">
    <source>
        <dbReference type="Google" id="ProtNLM"/>
    </source>
</evidence>
<proteinExistence type="predicted"/>
<name>A0A2W5SLU7_CERSP</name>
<evidence type="ECO:0000256" key="3">
    <source>
        <dbReference type="SAM" id="SignalP"/>
    </source>
</evidence>
<feature type="chain" id="PRO_5015981278" description="Oxygen tolerance" evidence="3">
    <location>
        <begin position="22"/>
        <end position="433"/>
    </location>
</feature>
<evidence type="ECO:0000256" key="2">
    <source>
        <dbReference type="SAM" id="Phobius"/>
    </source>
</evidence>
<dbReference type="InterPro" id="IPR025738">
    <property type="entry name" value="BatD"/>
</dbReference>
<sequence>MRGRPILILFFLALPVWGQEAAAPAEQPQVQVELDPDGPVTVGTPVTVSITLLVPTYMPDPPVWPDLQLADAITRQISGSSRPVTQRIGSESWAGLHRIYQITPQRAAEYVLPPSQIDVTYADPMTNAAMKTPVDMPPIQFSAVVPKGAEGLNPFLAADDFTLAAKIDGPGDAPKPGAVVKLTLTQEAKGTEAMLLPPLLDGLEIPQGLRAYPGQPELTDKPGERGDPDVARRVEAVTYVVEVPGDYNLPAIKLDWWNNQTQSIATVSIDPVRFSVAAPPGWSASGQEPAWRTWLIITLTAGLGVVALMLFLLRRRGAVWRSTRRHFEPVLFRELRHDVHQGSIASIRPALHCWLDTWGQSEVPLDIDHLLIVLERRAYGPEVAAKGADADLRRRLSDSIARERTKLRRSCGYRPVSPRLPPLNAWKSGLSGR</sequence>
<dbReference type="AlphaFoldDB" id="A0A2W5SLU7"/>
<dbReference type="EMBL" id="QFQS01000001">
    <property type="protein sequence ID" value="PZR00316.1"/>
    <property type="molecule type" value="Genomic_DNA"/>
</dbReference>
<organism evidence="4 5">
    <name type="scientific">Cereibacter sphaeroides</name>
    <name type="common">Rhodobacter sphaeroides</name>
    <dbReference type="NCBI Taxonomy" id="1063"/>
    <lineage>
        <taxon>Bacteria</taxon>
        <taxon>Pseudomonadati</taxon>
        <taxon>Pseudomonadota</taxon>
        <taxon>Alphaproteobacteria</taxon>
        <taxon>Rhodobacterales</taxon>
        <taxon>Paracoccaceae</taxon>
        <taxon>Cereibacter</taxon>
    </lineage>
</organism>
<keyword evidence="2" id="KW-0812">Transmembrane</keyword>
<keyword evidence="2" id="KW-1133">Transmembrane helix</keyword>
<protein>
    <recommendedName>
        <fullName evidence="6">Oxygen tolerance</fullName>
    </recommendedName>
</protein>
<accession>A0A2W5SLU7</accession>
<dbReference type="PANTHER" id="PTHR40940:SF1">
    <property type="entry name" value="PROTEIN BATD"/>
    <property type="match status" value="1"/>
</dbReference>
<evidence type="ECO:0000313" key="4">
    <source>
        <dbReference type="EMBL" id="PZR00316.1"/>
    </source>
</evidence>
<feature type="signal peptide" evidence="3">
    <location>
        <begin position="1"/>
        <end position="21"/>
    </location>
</feature>
<feature type="transmembrane region" description="Helical" evidence="2">
    <location>
        <begin position="294"/>
        <end position="313"/>
    </location>
</feature>